<feature type="region of interest" description="Disordered" evidence="1">
    <location>
        <begin position="1"/>
        <end position="84"/>
    </location>
</feature>
<dbReference type="EMBL" id="CP016172">
    <property type="protein sequence ID" value="ANN78597.1"/>
    <property type="molecule type" value="Genomic_DNA"/>
</dbReference>
<organism evidence="2 3">
    <name type="scientific">Bordetella flabilis</name>
    <dbReference type="NCBI Taxonomy" id="463014"/>
    <lineage>
        <taxon>Bacteria</taxon>
        <taxon>Pseudomonadati</taxon>
        <taxon>Pseudomonadota</taxon>
        <taxon>Betaproteobacteria</taxon>
        <taxon>Burkholderiales</taxon>
        <taxon>Alcaligenaceae</taxon>
        <taxon>Bordetella</taxon>
    </lineage>
</organism>
<accession>A0A193GEW5</accession>
<dbReference type="AlphaFoldDB" id="A0A193GEW5"/>
<name>A0A193GEW5_9BORD</name>
<reference evidence="2 3" key="1">
    <citation type="submission" date="2016-06" db="EMBL/GenBank/DDBJ databases">
        <title>Complete genome sequences of Bordetella bronchialis and Bordetella flabilis.</title>
        <authorList>
            <person name="LiPuma J.J."/>
            <person name="Spilker T."/>
        </authorList>
    </citation>
    <scope>NUCLEOTIDE SEQUENCE [LARGE SCALE GENOMIC DNA]</scope>
    <source>
        <strain evidence="2 3">AU10664</strain>
    </source>
</reference>
<dbReference type="RefSeq" id="WP_066659904.1">
    <property type="nucleotide sequence ID" value="NZ_CBCSCL010000018.1"/>
</dbReference>
<protein>
    <submittedName>
        <fullName evidence="2">Uncharacterized protein</fullName>
    </submittedName>
</protein>
<sequence>MSTTSQQAGRDPQSPTQDPEEKARLGTRVLPVPDKAPVVAGMPRSDRAISNPGDPGIIRPEDDVYANDPADLSETTPGPAKPRP</sequence>
<gene>
    <name evidence="2" type="ORF">BAU07_17090</name>
</gene>
<proteinExistence type="predicted"/>
<keyword evidence="3" id="KW-1185">Reference proteome</keyword>
<evidence type="ECO:0000256" key="1">
    <source>
        <dbReference type="SAM" id="MobiDB-lite"/>
    </source>
</evidence>
<dbReference type="STRING" id="463014.BAU07_17090"/>
<feature type="compositionally biased region" description="Polar residues" evidence="1">
    <location>
        <begin position="1"/>
        <end position="17"/>
    </location>
</feature>
<dbReference type="KEGG" id="bfz:BAU07_17090"/>
<evidence type="ECO:0000313" key="2">
    <source>
        <dbReference type="EMBL" id="ANN78597.1"/>
    </source>
</evidence>
<evidence type="ECO:0000313" key="3">
    <source>
        <dbReference type="Proteomes" id="UP000091926"/>
    </source>
</evidence>
<dbReference type="Proteomes" id="UP000091926">
    <property type="component" value="Chromosome"/>
</dbReference>